<comment type="caution">
    <text evidence="1">The sequence shown here is derived from an EMBL/GenBank/DDBJ whole genome shotgun (WGS) entry which is preliminary data.</text>
</comment>
<evidence type="ECO:0000313" key="2">
    <source>
        <dbReference type="Proteomes" id="UP001589619"/>
    </source>
</evidence>
<accession>A0ABV5VP27</accession>
<organism evidence="1 2">
    <name type="scientific">Paenibacillus hodogayensis</name>
    <dbReference type="NCBI Taxonomy" id="279208"/>
    <lineage>
        <taxon>Bacteria</taxon>
        <taxon>Bacillati</taxon>
        <taxon>Bacillota</taxon>
        <taxon>Bacilli</taxon>
        <taxon>Bacillales</taxon>
        <taxon>Paenibacillaceae</taxon>
        <taxon>Paenibacillus</taxon>
    </lineage>
</organism>
<name>A0ABV5VP27_9BACL</name>
<protein>
    <recommendedName>
        <fullName evidence="3">YgiT-type zinc finger protein</fullName>
    </recommendedName>
</protein>
<dbReference type="RefSeq" id="WP_344910166.1">
    <property type="nucleotide sequence ID" value="NZ_BAAAYO010000008.1"/>
</dbReference>
<gene>
    <name evidence="1" type="ORF">ACFFNY_00460</name>
</gene>
<sequence>MYRNLFKDWTARPVGKGVLVAVQKTCHCGATMNIRLRTVIFQNKVEIENVPIYSCDACQRSEVYPPVKSQLTGYIRTLGTKPEKSTVLFNELSELAHLLFQVTRKENKHVPVEAIIESRINELLDLLLLAQSLDDQAWLEDVRSRLKQITTHMTATYRLS</sequence>
<evidence type="ECO:0008006" key="3">
    <source>
        <dbReference type="Google" id="ProtNLM"/>
    </source>
</evidence>
<dbReference type="Proteomes" id="UP001589619">
    <property type="component" value="Unassembled WGS sequence"/>
</dbReference>
<evidence type="ECO:0000313" key="1">
    <source>
        <dbReference type="EMBL" id="MFB9750030.1"/>
    </source>
</evidence>
<proteinExistence type="predicted"/>
<dbReference type="EMBL" id="JBHMAG010000001">
    <property type="protein sequence ID" value="MFB9750030.1"/>
    <property type="molecule type" value="Genomic_DNA"/>
</dbReference>
<keyword evidence="2" id="KW-1185">Reference proteome</keyword>
<reference evidence="1 2" key="1">
    <citation type="submission" date="2024-09" db="EMBL/GenBank/DDBJ databases">
        <authorList>
            <person name="Sun Q."/>
            <person name="Mori K."/>
        </authorList>
    </citation>
    <scope>NUCLEOTIDE SEQUENCE [LARGE SCALE GENOMIC DNA]</scope>
    <source>
        <strain evidence="1 2">JCM 12520</strain>
    </source>
</reference>